<accession>A0A8R1UE46</accession>
<evidence type="ECO:0000313" key="3">
    <source>
        <dbReference type="Proteomes" id="UP000005239"/>
    </source>
</evidence>
<protein>
    <submittedName>
        <fullName evidence="2">Unc-80</fullName>
    </submittedName>
</protein>
<feature type="region of interest" description="Disordered" evidence="1">
    <location>
        <begin position="1369"/>
        <end position="1424"/>
    </location>
</feature>
<reference evidence="2" key="2">
    <citation type="submission" date="2022-06" db="UniProtKB">
        <authorList>
            <consortium name="EnsemblMetazoa"/>
        </authorList>
    </citation>
    <scope>IDENTIFICATION</scope>
    <source>
        <strain evidence="2">PS312</strain>
    </source>
</reference>
<feature type="compositionally biased region" description="Acidic residues" evidence="1">
    <location>
        <begin position="1097"/>
        <end position="1113"/>
    </location>
</feature>
<feature type="region of interest" description="Disordered" evidence="1">
    <location>
        <begin position="537"/>
        <end position="578"/>
    </location>
</feature>
<proteinExistence type="predicted"/>
<dbReference type="GO" id="GO:0009410">
    <property type="term" value="P:response to xenobiotic stimulus"/>
    <property type="evidence" value="ECO:0007669"/>
    <property type="project" value="EnsemblMetazoa"/>
</dbReference>
<feature type="region of interest" description="Disordered" evidence="1">
    <location>
        <begin position="314"/>
        <end position="374"/>
    </location>
</feature>
<feature type="compositionally biased region" description="Low complexity" evidence="1">
    <location>
        <begin position="3180"/>
        <end position="3192"/>
    </location>
</feature>
<dbReference type="InterPro" id="IPR046460">
    <property type="entry name" value="UNC80_C"/>
</dbReference>
<dbReference type="EnsemblMetazoa" id="PPA17871.1">
    <property type="protein sequence ID" value="PPA17871.1"/>
    <property type="gene ID" value="WBGene00107425"/>
</dbReference>
<accession>A0A2A6C9M7</accession>
<dbReference type="PANTHER" id="PTHR31781">
    <property type="entry name" value="UNC80"/>
    <property type="match status" value="1"/>
</dbReference>
<dbReference type="GO" id="GO:0005261">
    <property type="term" value="F:monoatomic cation channel activity"/>
    <property type="evidence" value="ECO:0000318"/>
    <property type="project" value="GO_Central"/>
</dbReference>
<feature type="region of interest" description="Disordered" evidence="1">
    <location>
        <begin position="1473"/>
        <end position="1582"/>
    </location>
</feature>
<dbReference type="InterPro" id="IPR031542">
    <property type="entry name" value="UNC80_N"/>
</dbReference>
<dbReference type="GO" id="GO:0040017">
    <property type="term" value="P:positive regulation of locomotion"/>
    <property type="evidence" value="ECO:0007669"/>
    <property type="project" value="EnsemblMetazoa"/>
</dbReference>
<feature type="compositionally biased region" description="Acidic residues" evidence="1">
    <location>
        <begin position="1869"/>
        <end position="1880"/>
    </location>
</feature>
<evidence type="ECO:0000313" key="2">
    <source>
        <dbReference type="EnsemblMetazoa" id="PPA17871.1"/>
    </source>
</evidence>
<feature type="compositionally biased region" description="Polar residues" evidence="1">
    <location>
        <begin position="540"/>
        <end position="568"/>
    </location>
</feature>
<dbReference type="Pfam" id="PF20262">
    <property type="entry name" value="UNC80_C"/>
    <property type="match status" value="3"/>
</dbReference>
<dbReference type="GO" id="GO:0055080">
    <property type="term" value="P:monoatomic cation homeostasis"/>
    <property type="evidence" value="ECO:0000318"/>
    <property type="project" value="GO_Central"/>
</dbReference>
<feature type="compositionally biased region" description="Basic and acidic residues" evidence="1">
    <location>
        <begin position="343"/>
        <end position="365"/>
    </location>
</feature>
<gene>
    <name evidence="2" type="primary">WBGene00107425</name>
</gene>
<feature type="compositionally biased region" description="Polar residues" evidence="1">
    <location>
        <begin position="1048"/>
        <end position="1069"/>
    </location>
</feature>
<keyword evidence="3" id="KW-1185">Reference proteome</keyword>
<feature type="region of interest" description="Disordered" evidence="1">
    <location>
        <begin position="3297"/>
        <end position="3337"/>
    </location>
</feature>
<name>A0A2A6C9M7_PRIPA</name>
<evidence type="ECO:0000256" key="1">
    <source>
        <dbReference type="SAM" id="MobiDB-lite"/>
    </source>
</evidence>
<feature type="region of interest" description="Disordered" evidence="1">
    <location>
        <begin position="3162"/>
        <end position="3253"/>
    </location>
</feature>
<feature type="compositionally biased region" description="Basic and acidic residues" evidence="1">
    <location>
        <begin position="1401"/>
        <end position="1417"/>
    </location>
</feature>
<organism evidence="2 3">
    <name type="scientific">Pristionchus pacificus</name>
    <name type="common">Parasitic nematode worm</name>
    <dbReference type="NCBI Taxonomy" id="54126"/>
    <lineage>
        <taxon>Eukaryota</taxon>
        <taxon>Metazoa</taxon>
        <taxon>Ecdysozoa</taxon>
        <taxon>Nematoda</taxon>
        <taxon>Chromadorea</taxon>
        <taxon>Rhabditida</taxon>
        <taxon>Rhabditina</taxon>
        <taxon>Diplogasteromorpha</taxon>
        <taxon>Diplogasteroidea</taxon>
        <taxon>Neodiplogasteridae</taxon>
        <taxon>Pristionchus</taxon>
    </lineage>
</organism>
<dbReference type="InterPro" id="IPR016024">
    <property type="entry name" value="ARM-type_fold"/>
</dbReference>
<reference evidence="3" key="1">
    <citation type="journal article" date="2008" name="Nat. Genet.">
        <title>The Pristionchus pacificus genome provides a unique perspective on nematode lifestyle and parasitism.</title>
        <authorList>
            <person name="Dieterich C."/>
            <person name="Clifton S.W."/>
            <person name="Schuster L.N."/>
            <person name="Chinwalla A."/>
            <person name="Delehaunty K."/>
            <person name="Dinkelacker I."/>
            <person name="Fulton L."/>
            <person name="Fulton R."/>
            <person name="Godfrey J."/>
            <person name="Minx P."/>
            <person name="Mitreva M."/>
            <person name="Roeseler W."/>
            <person name="Tian H."/>
            <person name="Witte H."/>
            <person name="Yang S.P."/>
            <person name="Wilson R.K."/>
            <person name="Sommer R.J."/>
        </authorList>
    </citation>
    <scope>NUCLEOTIDE SEQUENCE [LARGE SCALE GENOMIC DNA]</scope>
    <source>
        <strain evidence="3">PS312</strain>
    </source>
</reference>
<feature type="compositionally biased region" description="Low complexity" evidence="1">
    <location>
        <begin position="1696"/>
        <end position="1717"/>
    </location>
</feature>
<feature type="compositionally biased region" description="Polar residues" evidence="1">
    <location>
        <begin position="1114"/>
        <end position="1124"/>
    </location>
</feature>
<feature type="compositionally biased region" description="Low complexity" evidence="1">
    <location>
        <begin position="417"/>
        <end position="431"/>
    </location>
</feature>
<feature type="compositionally biased region" description="Low complexity" evidence="1">
    <location>
        <begin position="993"/>
        <end position="1002"/>
    </location>
</feature>
<feature type="region of interest" description="Disordered" evidence="1">
    <location>
        <begin position="1668"/>
        <end position="1725"/>
    </location>
</feature>
<dbReference type="Pfam" id="PF15778">
    <property type="entry name" value="UNC80_N"/>
    <property type="match status" value="1"/>
</dbReference>
<dbReference type="GO" id="GO:0034703">
    <property type="term" value="C:cation channel complex"/>
    <property type="evidence" value="ECO:0000318"/>
    <property type="project" value="GO_Central"/>
</dbReference>
<dbReference type="InterPro" id="IPR045852">
    <property type="entry name" value="UNC80_central"/>
</dbReference>
<dbReference type="Pfam" id="PF19424">
    <property type="entry name" value="UNC80"/>
    <property type="match status" value="2"/>
</dbReference>
<feature type="compositionally biased region" description="Polar residues" evidence="1">
    <location>
        <begin position="1369"/>
        <end position="1397"/>
    </location>
</feature>
<feature type="compositionally biased region" description="Basic residues" evidence="1">
    <location>
        <begin position="1554"/>
        <end position="1566"/>
    </location>
</feature>
<dbReference type="SUPFAM" id="SSF48371">
    <property type="entry name" value="ARM repeat"/>
    <property type="match status" value="1"/>
</dbReference>
<feature type="compositionally biased region" description="Basic and acidic residues" evidence="1">
    <location>
        <begin position="1846"/>
        <end position="1868"/>
    </location>
</feature>
<dbReference type="PANTHER" id="PTHR31781:SF1">
    <property type="entry name" value="PROTEIN UNC-80 HOMOLOG"/>
    <property type="match status" value="1"/>
</dbReference>
<sequence length="3363" mass="370569">MDFMYPAPPTPPEPEQLQQLQPKQQSDMHVRYLQHQHQGTVQLLLMPLSSTAASVKSNKWDGEDGEECESVPLPIQTFLWRQTNPFLGAKIGKLHEASCVTFERVVVQNILHGLSPSLSDAISSVTRWKLVRASFPHLIQCCGALLEASGGQRPLSNSIQKILYILHWMILDSAAECLESEAEKKLVSQQSVEEKKDENRLTSVFSVSSMQLFVYLITPLIDVIKPEDVIDNIRLENGIGIWSALWQYRTPDVLCFCAPVKQRRDAPPFRVPTANLFQTSGSPGVERSNGALKNLKNVAGSPPTVHLQQSTGIYLGEDEPPKPRRSSVIPPPKPPRSNPAVQEEMRRKEEERRRIEEEERTKEENMPPPGLPPGVPTIAPPVLIPAASSKPIVRSVSEYRTSELAGNIRNKMHKSKTTAFDSSPTSSTSSTQPNEMDCGLTTIIDEQQSLSRLFAASDDAPLVQLHDICSMASMEASDSRNGEYSNKREIMCEGCNQVLQKDGETMGTCTCNEKKTSQYGPQPPLPVIPPLVIAQRASGDETQSSSSAQTVVPQATLSTRMRSDLTTSTRRKDDETSEELLEEVEEYPVDPTVATYLDVAVLRALLIRQWSEEGVHWGLRFLQNRLSDVQTFLTEAERRPRSNSLPTIKRNREEHTADPSMLGVQHNTTWSDLQPLADSDTEDKRSIGAGNTGKLHVAFKDKRSYPSLNNSVELLSMREDSPARSPGGLTRQEPANKFYPEAIGCSNFIERNGKISFTVIVQVIDQVMERSPVVRLCEIALNIADILLRTPSRQSTDFFAKLTNMVFRIYVSLGCQHGCNDGVRSSHGDFLRAKDTLDLLHAITAFCRAELPGDSGRRPSEMAKAPSYRNAFNEKDKGIEGRIIDAVLKALITKLSTFQDVRVLVAFIAEQHGNPMRRVALSALLEVAKCVATTPSSNNGHTTPRHRLSKSSSVFSTSFNNDVDGTSFPGLSVAIPAIAFHQSIDDERKDESSGSGKSSPGSTLAANSGLSLSGRANEHASLRRGLFKKREKSSQNAEKGENGESDADSPSTPRSVESRQAISDDTLSSAFKKRSTPKLHFGKPTFNLLKVKSDHDSDNEDEPSDAETVDDNDSTSYTEPKDSIQNAFNKKRSFDNRGCVTLWGMMVPPAKLLTPAGIFEGTRRFAFLLETARPGSFPDAPLVAALLHLKSPVLSRAALLMECAHFVSRCNRGDWPEWIRCTHSRTLSLAGAGALANRGTPSATRRMHSLQRAAGRHFYHWALQIGEQLTKMLDMADNSTEEPESRMADVLEDFMDEGMVNDSGARCPLALQLVAAQLLLEVTAFLRETFRTIPRSRMANGKQAPPSGWDKLLSHRRWSILSNTFNPHQTGSINSVSDINPSSLHLTDQTRRISLSTAEEDSPRGSRDPIDPDKKAGSSEVALAARPTLNRRSFTSRAPSLSIRLLARASTSAHEAGAASAAAPAAYHTPLSARASGASPGYESGGSSRSITFVPPSEVGGGGNARASPAPIVRFEDASPPYKSSGRRLAQGRQRLLKRGSPLGQQPSLESSNRRKHASFKLRKQSKQPAIHDDPESEDPSALAAAADSAAPLLQRRATSIRRKTSSWKAAIQATAADLIHEGELANDELSDLLLQPRSFFILTDGLIFAMTLVISVMPATTVPPIPRDHDVVANRPNSATVGSEPVSHGAGAGGTASSSVAHGSASSKPAAAAPASTGHDDEEEYMVNNMPWIKVLIRMTNSFDTTCSHEGRCSSNCFARVQRQCKRLMSALDTVYHNKRENRRVDKRKLLLDKYNSEQQALRRSLHSRQSAVVPRRESAFIGGGHREPSSMAIKALLMEKMMAEKAADKDAGKGDKEDPNAKKSSVENEEIQEDEDPSVAEPESNPAMIGYMRSQVLDLVHSPLSTVLKGAILLQPDDYTKIIRMSWRLLLDPNPHVVVTAASTFTIACVKRADEAVGVARAALESKSPTDRSNAIQRFHALWRNRYHVWLKMEDGAQAIFKVAPPSIDFTSPSPQIGEGQGPVVDPPWLPHHKTKVEQLSLTEEEQQTQYQLRGAALLVCATYDRMLFGAPTAAHDIEEGESHPTRAHLVPIAQPFLPSSLLSLAPTIVELLDDPQVDSNGVSVGDVAKKVVWQCLVEEPTYFLRHFLEKMTNRENQIANDFRPSPQWEYLMSLLRKLILHFNPFPSNAAFHLLNNLFGYVMHYVRASCEGSQKAMSMALSLLSLLGPYVTELYFKDLKQGLKKEQCDQALMMTANVPSAKKVVVHGPDSASGGIVLPPNTFPVHEDTQFLQLMSDSIEYFSIEDSMDEGYEYVLADTKTGIVHSPSSYVRDFYFFHRSFYPQLTLVKQTIDTAQLRMKDAAFVHKFIDVGKVLLTYNILKHSPQNVIAQRIFFLHDELTHLPAFPRKAIDSCFGMYNGEMGEQLKAMDSMHKYVWARLMSDMFERMENAFMFADLHLFINVINGIIITHCEDVLILRRCAATYIAMVIHFNSLFASQGFFLIMPTLLRCYSQRQTNKVFCEVVEFLCRQFYILHRKPFLLQMCGSIANIIDNNDNDFEINPTRVKAKYWFALLKSMESMGDDVDRLDILGLVPYPKPLKALDLCYRDDANTFCLLKDALASCICVCAFAPESRRSHHMLLVMHALLPHLLRSMEDETAGSGNAAASVKHEITQYSTLCVEMKALVMSCETLARGPQRTFDLVNTVSERGKSFIAEQQKELFRRPRDTMLQLIASFIEGATPRLKELTKLSPTSEHTKIPDVLDHKCHVKLSEIALALLKVAPYDLATLSCNGLQKYFLTILSATDCRRVNWAALSNWLRGICDTLSVFPYIAHLHPLKTITQVCLRIVAGDPCNDEGAAPSALHPSTVLHASTPPPAFSQATLKLTSILMQALGQFVFSLEFVCSPDGMGTSAERLEAVLCHVLIPLFLRTASSAKAEAIKNPLKPPGSSDSSIIQAKDITFVLNLMMNAICPPVGKPVVAPLMSTSTIATTFMRGTQDISGRQGSVSVTDRGHSATVSTHRIVRDSVVQSIYLALKVLMLTFDKLLTPMWPKVAKIVKELVTRRASGALAASLGSFVEFLLTCNLPVALLALPIVHAKLKQKPAGEQEAAWLAEISEKLHNYEHVTFSNAVQLARCTAELAYLKEELACKPIENARSYTPTMVNDPHSDASSSTGAQKAKAAPGAAQRNSLDRRSSSHGRGRGAHAPARESEVPIPEGEEDDEGNGVGEASGSRVSASTSAHKDLSRKGSIRSGFGMWRSVRRKSRHVSSLDSVEKGGEAAVELVTIPSCTIEKTPAGGTPKRNSSRRSTDSSLQLLQLHEQPPPATSVGEHRHRFVSFSTPKRDDDGFHIIEQHHVV</sequence>
<feature type="region of interest" description="Disordered" evidence="1">
    <location>
        <begin position="1090"/>
        <end position="1124"/>
    </location>
</feature>
<feature type="region of interest" description="Disordered" evidence="1">
    <location>
        <begin position="413"/>
        <end position="435"/>
    </location>
</feature>
<feature type="region of interest" description="Disordered" evidence="1">
    <location>
        <begin position="1846"/>
        <end position="1887"/>
    </location>
</feature>
<dbReference type="GO" id="GO:0030424">
    <property type="term" value="C:axon"/>
    <property type="evidence" value="ECO:0000318"/>
    <property type="project" value="GO_Central"/>
</dbReference>
<dbReference type="Proteomes" id="UP000005239">
    <property type="component" value="Unassembled WGS sequence"/>
</dbReference>
<dbReference type="OrthoDB" id="5584001at2759"/>
<feature type="region of interest" description="Disordered" evidence="1">
    <location>
        <begin position="985"/>
        <end position="1069"/>
    </location>
</feature>
<dbReference type="GO" id="GO:0072347">
    <property type="term" value="P:response to anesthetic"/>
    <property type="evidence" value="ECO:0007669"/>
    <property type="project" value="EnsemblMetazoa"/>
</dbReference>